<proteinExistence type="predicted"/>
<comment type="caution">
    <text evidence="3">The sequence shown here is derived from an EMBL/GenBank/DDBJ whole genome shotgun (WGS) entry which is preliminary data.</text>
</comment>
<keyword evidence="1" id="KW-0175">Coiled coil</keyword>
<dbReference type="Proteomes" id="UP001346149">
    <property type="component" value="Unassembled WGS sequence"/>
</dbReference>
<feature type="compositionally biased region" description="Basic and acidic residues" evidence="2">
    <location>
        <begin position="100"/>
        <end position="111"/>
    </location>
</feature>
<feature type="region of interest" description="Disordered" evidence="2">
    <location>
        <begin position="99"/>
        <end position="126"/>
    </location>
</feature>
<protein>
    <submittedName>
        <fullName evidence="3">Uncharacterized protein</fullName>
    </submittedName>
</protein>
<evidence type="ECO:0000313" key="3">
    <source>
        <dbReference type="EMBL" id="KAK4804112.1"/>
    </source>
</evidence>
<organism evidence="3 4">
    <name type="scientific">Trapa natans</name>
    <name type="common">Water chestnut</name>
    <dbReference type="NCBI Taxonomy" id="22666"/>
    <lineage>
        <taxon>Eukaryota</taxon>
        <taxon>Viridiplantae</taxon>
        <taxon>Streptophyta</taxon>
        <taxon>Embryophyta</taxon>
        <taxon>Tracheophyta</taxon>
        <taxon>Spermatophyta</taxon>
        <taxon>Magnoliopsida</taxon>
        <taxon>eudicotyledons</taxon>
        <taxon>Gunneridae</taxon>
        <taxon>Pentapetalae</taxon>
        <taxon>rosids</taxon>
        <taxon>malvids</taxon>
        <taxon>Myrtales</taxon>
        <taxon>Lythraceae</taxon>
        <taxon>Trapa</taxon>
    </lineage>
</organism>
<gene>
    <name evidence="3" type="ORF">SAY86_003929</name>
</gene>
<evidence type="ECO:0000256" key="1">
    <source>
        <dbReference type="SAM" id="Coils"/>
    </source>
</evidence>
<feature type="coiled-coil region" evidence="1">
    <location>
        <begin position="5"/>
        <end position="46"/>
    </location>
</feature>
<sequence>MWNLVDQYKEKLKVVESDIDNLIESLANENTRILNIEKDLRNLKASCSCIDVVPTGVSSVQTYENSEPYSSTSPQADQTLVCESSDEVRESAIDLSRIYESSDKASGKQDKQAGQGDLEDSNLSDGASTKVTYSQMHNTRPQKGICSIVELDKQQSSGVQVSPDLPVVINKDATLIEASISHKERETIMKIDTSCQLLNPRKPRRRLQPASSVLVRNMSYWDFDDDTEKPKGSKAGKKKDRGEVPRTTGNTNLIRLLKGNNHI</sequence>
<evidence type="ECO:0000256" key="2">
    <source>
        <dbReference type="SAM" id="MobiDB-lite"/>
    </source>
</evidence>
<dbReference type="AlphaFoldDB" id="A0AAN7MU35"/>
<accession>A0AAN7MU35</accession>
<dbReference type="EMBL" id="JAXQNO010000001">
    <property type="protein sequence ID" value="KAK4804112.1"/>
    <property type="molecule type" value="Genomic_DNA"/>
</dbReference>
<keyword evidence="4" id="KW-1185">Reference proteome</keyword>
<reference evidence="3 4" key="1">
    <citation type="journal article" date="2023" name="Hortic Res">
        <title>Pangenome of water caltrop reveals structural variations and asymmetric subgenome divergence after allopolyploidization.</title>
        <authorList>
            <person name="Zhang X."/>
            <person name="Chen Y."/>
            <person name="Wang L."/>
            <person name="Yuan Y."/>
            <person name="Fang M."/>
            <person name="Shi L."/>
            <person name="Lu R."/>
            <person name="Comes H.P."/>
            <person name="Ma Y."/>
            <person name="Chen Y."/>
            <person name="Huang G."/>
            <person name="Zhou Y."/>
            <person name="Zheng Z."/>
            <person name="Qiu Y."/>
        </authorList>
    </citation>
    <scope>NUCLEOTIDE SEQUENCE [LARGE SCALE GENOMIC DNA]</scope>
    <source>
        <strain evidence="3">F231</strain>
    </source>
</reference>
<feature type="region of interest" description="Disordered" evidence="2">
    <location>
        <begin position="224"/>
        <end position="252"/>
    </location>
</feature>
<evidence type="ECO:0000313" key="4">
    <source>
        <dbReference type="Proteomes" id="UP001346149"/>
    </source>
</evidence>
<name>A0AAN7MU35_TRANT</name>